<dbReference type="RefSeq" id="WP_194442612.1">
    <property type="nucleotide sequence ID" value="NZ_JAQPZS010000008.1"/>
</dbReference>
<gene>
    <name evidence="9" type="primary">fabV</name>
    <name evidence="13" type="ORF">PQI24_10605</name>
</gene>
<comment type="catalytic activity">
    <reaction evidence="9">
        <text>a 2,3-saturated acyl-[ACP] + NAD(+) = a (2E)-enoyl-[ACP] + NADH + H(+)</text>
        <dbReference type="Rhea" id="RHEA:10240"/>
        <dbReference type="Rhea" id="RHEA-COMP:9925"/>
        <dbReference type="Rhea" id="RHEA-COMP:9926"/>
        <dbReference type="ChEBI" id="CHEBI:15378"/>
        <dbReference type="ChEBI" id="CHEBI:57540"/>
        <dbReference type="ChEBI" id="CHEBI:57945"/>
        <dbReference type="ChEBI" id="CHEBI:78784"/>
        <dbReference type="ChEBI" id="CHEBI:78785"/>
        <dbReference type="EC" id="1.3.1.9"/>
    </reaction>
</comment>
<dbReference type="HAMAP" id="MF_01838">
    <property type="entry name" value="FabV_reductase"/>
    <property type="match status" value="1"/>
</dbReference>
<dbReference type="InterPro" id="IPR024906">
    <property type="entry name" value="Eno_Rdtase_FAD-bd_dom"/>
</dbReference>
<feature type="site" description="Plays an important role in discriminating NADH against NADPH" evidence="9">
    <location>
        <position position="75"/>
    </location>
</feature>
<keyword evidence="2 9" id="KW-0444">Lipid biosynthesis</keyword>
<comment type="pathway">
    <text evidence="9">Lipid metabolism; fatty acid biosynthesis.</text>
</comment>
<evidence type="ECO:0000256" key="1">
    <source>
        <dbReference type="ARBA" id="ARBA00011245"/>
    </source>
</evidence>
<feature type="domain" description="Trans-2-enoyl-CoA reductase catalytic" evidence="11">
    <location>
        <begin position="82"/>
        <end position="317"/>
    </location>
</feature>
<feature type="binding site" evidence="9">
    <location>
        <begin position="273"/>
        <end position="275"/>
    </location>
    <ligand>
        <name>NAD(+)</name>
        <dbReference type="ChEBI" id="CHEBI:57540"/>
    </ligand>
</feature>
<evidence type="ECO:0000256" key="7">
    <source>
        <dbReference type="ARBA" id="ARBA00023160"/>
    </source>
</evidence>
<evidence type="ECO:0000259" key="10">
    <source>
        <dbReference type="Pfam" id="PF07055"/>
    </source>
</evidence>
<feature type="binding site" evidence="9">
    <location>
        <begin position="48"/>
        <end position="53"/>
    </location>
    <ligand>
        <name>NAD(+)</name>
        <dbReference type="ChEBI" id="CHEBI:57540"/>
    </ligand>
</feature>
<dbReference type="Pfam" id="PF12242">
    <property type="entry name" value="Eno-Rase_NADH_b"/>
    <property type="match status" value="1"/>
</dbReference>
<sequence length="397" mass="43524">MVIKPKIRGFICTNAHPVGCAEHVQEQINYVKAQGPLSNAPKNVLVIGASTGYGLASRITAAFGGGAKTLGIFFEKEGSERKTGSAGWYNTAAFQAAAEEAGLWSKNINGDAFSNEIKQKAIDTIKADLGKIDLVIYSLASPRRTDPNTGETYSSSLKPIGSDITTKNLNTSKRVIDEVTVEAANQEDIDNTIKVMGGEDWEMWIDALKEADVLADNFKTTAYTYIGKELTWPIYGHATIGKAKEDLDRATQAIKESTKGLNGEAYVSSLNAVVTQASSAIPIMPLYISALFKVMKADGTYEGTIEQIHSLFTENLYGETPRFDEGGHLFQNYKELEDDVQARVQHVWDTVDTDTIDELTDYVGYHNEFLRLFGFGIESVDYEQDVNPDVAISQLID</sequence>
<evidence type="ECO:0000259" key="12">
    <source>
        <dbReference type="Pfam" id="PF12242"/>
    </source>
</evidence>
<keyword evidence="5 9" id="KW-0520">NAD</keyword>
<evidence type="ECO:0000256" key="9">
    <source>
        <dbReference type="HAMAP-Rule" id="MF_01838"/>
    </source>
</evidence>
<proteinExistence type="inferred from homology"/>
<feature type="domain" description="Enoyl reductase FAD binding" evidence="10">
    <location>
        <begin position="323"/>
        <end position="386"/>
    </location>
</feature>
<dbReference type="NCBIfam" id="NF043048">
    <property type="entry name" value="EnoyACPredFabV"/>
    <property type="match status" value="1"/>
</dbReference>
<evidence type="ECO:0000256" key="3">
    <source>
        <dbReference type="ARBA" id="ARBA00022832"/>
    </source>
</evidence>
<organism evidence="13 14">
    <name type="scientific">Pseudoalteromonas lipolytica</name>
    <dbReference type="NCBI Taxonomy" id="570156"/>
    <lineage>
        <taxon>Bacteria</taxon>
        <taxon>Pseudomonadati</taxon>
        <taxon>Pseudomonadota</taxon>
        <taxon>Gammaproteobacteria</taxon>
        <taxon>Alteromonadales</taxon>
        <taxon>Pseudoalteromonadaceae</taxon>
        <taxon>Pseudoalteromonas</taxon>
    </lineage>
</organism>
<keyword evidence="7 9" id="KW-0275">Fatty acid biosynthesis</keyword>
<dbReference type="Pfam" id="PF07055">
    <property type="entry name" value="Eno-Rase_FAD_bd"/>
    <property type="match status" value="1"/>
</dbReference>
<keyword evidence="6 9" id="KW-0443">Lipid metabolism</keyword>
<evidence type="ECO:0000256" key="4">
    <source>
        <dbReference type="ARBA" id="ARBA00023002"/>
    </source>
</evidence>
<feature type="binding site" evidence="9">
    <location>
        <begin position="139"/>
        <end position="140"/>
    </location>
    <ligand>
        <name>NAD(+)</name>
        <dbReference type="ChEBI" id="CHEBI:57540"/>
    </ligand>
</feature>
<dbReference type="InterPro" id="IPR050048">
    <property type="entry name" value="FabV-like_NADH_b"/>
</dbReference>
<keyword evidence="14" id="KW-1185">Reference proteome</keyword>
<dbReference type="NCBIfam" id="NF010177">
    <property type="entry name" value="PRK13656.1"/>
    <property type="match status" value="1"/>
</dbReference>
<evidence type="ECO:0000313" key="13">
    <source>
        <dbReference type="EMBL" id="MEJ6496487.1"/>
    </source>
</evidence>
<feature type="domain" description="Trans-2-enoyl-CoA reductase-like NAD(P)H binding" evidence="12">
    <location>
        <begin position="2"/>
        <end position="80"/>
    </location>
</feature>
<evidence type="ECO:0000256" key="8">
    <source>
        <dbReference type="ARBA" id="ARBA00048302"/>
    </source>
</evidence>
<evidence type="ECO:0000256" key="5">
    <source>
        <dbReference type="ARBA" id="ARBA00023027"/>
    </source>
</evidence>
<reference evidence="13 14" key="1">
    <citation type="submission" date="2023-01" db="EMBL/GenBank/DDBJ databases">
        <title>Trichodesmium-associated heterotrophic epibiont bacteria.</title>
        <authorList>
            <person name="Cleveland C.S."/>
            <person name="Webb E.A."/>
        </authorList>
    </citation>
    <scope>NUCLEOTIDE SEQUENCE [LARGE SCALE GENOMIC DNA]</scope>
    <source>
        <strain evidence="13 14">USCH2</strain>
    </source>
</reference>
<dbReference type="PANTHER" id="PTHR37480">
    <property type="entry name" value="ENOYL-[ACYL-CARRIER-PROTEIN] REDUCTASE [NADH]"/>
    <property type="match status" value="1"/>
</dbReference>
<dbReference type="Pfam" id="PF12241">
    <property type="entry name" value="Enoyl_reductase"/>
    <property type="match status" value="1"/>
</dbReference>
<dbReference type="EC" id="1.3.1.9" evidence="9"/>
<evidence type="ECO:0000259" key="11">
    <source>
        <dbReference type="Pfam" id="PF12241"/>
    </source>
</evidence>
<comment type="catalytic activity">
    <reaction evidence="8">
        <text>a 2,3-saturated acyl-CoA + NAD(+) = a (2E)-enoyl-CoA + NADH + H(+)</text>
        <dbReference type="Rhea" id="RHEA:18177"/>
        <dbReference type="ChEBI" id="CHEBI:15378"/>
        <dbReference type="ChEBI" id="CHEBI:57540"/>
        <dbReference type="ChEBI" id="CHEBI:57945"/>
        <dbReference type="ChEBI" id="CHEBI:58856"/>
        <dbReference type="ChEBI" id="CHEBI:65111"/>
        <dbReference type="EC" id="1.3.1.44"/>
    </reaction>
</comment>
<evidence type="ECO:0000313" key="14">
    <source>
        <dbReference type="Proteomes" id="UP001377972"/>
    </source>
</evidence>
<name>A0ABU8STX4_9GAMM</name>
<comment type="function">
    <text evidence="9">Involved in the final reduction of the elongation cycle of fatty acid synthesis (FAS II). Catalyzes the reduction of a carbon-carbon double bond in an enoyl moiety that is covalently linked to an acyl carrier protein (ACP).</text>
</comment>
<comment type="similarity">
    <text evidence="9">Belongs to the TER reductase family.</text>
</comment>
<comment type="caution">
    <text evidence="13">The sequence shown here is derived from an EMBL/GenBank/DDBJ whole genome shotgun (WGS) entry which is preliminary data.</text>
</comment>
<feature type="active site" description="Proton donor" evidence="9">
    <location>
        <position position="235"/>
    </location>
</feature>
<dbReference type="PANTHER" id="PTHR37480:SF1">
    <property type="entry name" value="ENOYL-[ACYL-CARRIER-PROTEIN] REDUCTASE [NADH]"/>
    <property type="match status" value="1"/>
</dbReference>
<comment type="subunit">
    <text evidence="1 9">Monomer.</text>
</comment>
<feature type="binding site" evidence="9">
    <location>
        <position position="244"/>
    </location>
    <ligand>
        <name>NAD(+)</name>
        <dbReference type="ChEBI" id="CHEBI:57540"/>
    </ligand>
</feature>
<dbReference type="Proteomes" id="UP001377972">
    <property type="component" value="Unassembled WGS sequence"/>
</dbReference>
<dbReference type="InterPro" id="IPR010758">
    <property type="entry name" value="Trans-2-enoyl-CoA_reductase"/>
</dbReference>
<keyword evidence="4 9" id="KW-0560">Oxidoreductase</keyword>
<dbReference type="Gene3D" id="3.40.50.720">
    <property type="entry name" value="NAD(P)-binding Rossmann-like Domain"/>
    <property type="match status" value="1"/>
</dbReference>
<dbReference type="EMBL" id="JAQPZS010000008">
    <property type="protein sequence ID" value="MEJ6496487.1"/>
    <property type="molecule type" value="Genomic_DNA"/>
</dbReference>
<feature type="binding site" evidence="9">
    <location>
        <begin position="111"/>
        <end position="112"/>
    </location>
    <ligand>
        <name>NAD(+)</name>
        <dbReference type="ChEBI" id="CHEBI:57540"/>
    </ligand>
</feature>
<feature type="binding site" evidence="9">
    <location>
        <begin position="74"/>
        <end position="75"/>
    </location>
    <ligand>
        <name>NAD(+)</name>
        <dbReference type="ChEBI" id="CHEBI:57540"/>
    </ligand>
</feature>
<protein>
    <recommendedName>
        <fullName evidence="9">Enoyl-[acyl-carrier-protein] reductase [NADH]</fullName>
        <shortName evidence="9">ENR</shortName>
        <ecNumber evidence="9">1.3.1.9</ecNumber>
    </recommendedName>
</protein>
<dbReference type="InterPro" id="IPR024910">
    <property type="entry name" value="Enoyl-CoA_Rdtase_cat_dom"/>
</dbReference>
<evidence type="ECO:0000256" key="2">
    <source>
        <dbReference type="ARBA" id="ARBA00022516"/>
    </source>
</evidence>
<keyword evidence="3 9" id="KW-0276">Fatty acid metabolism</keyword>
<feature type="binding site" evidence="9">
    <location>
        <position position="225"/>
    </location>
    <ligand>
        <name>substrate</name>
    </ligand>
</feature>
<accession>A0ABU8STX4</accession>
<evidence type="ECO:0000256" key="6">
    <source>
        <dbReference type="ARBA" id="ARBA00023098"/>
    </source>
</evidence>